<dbReference type="PANTHER" id="PTHR34117:SF1">
    <property type="entry name" value="STYLE CELL-CYCLE INHIBITOR 1"/>
    <property type="match status" value="1"/>
</dbReference>
<sequence>MGSRHRGRSRSPRRGSGSGSAPTPITQDDYYRLNAPFRLWLRKEKDRYFDELASDKARRYFASFVRAWNDGRLGAKYYTQDGELRSLARSVVTRHDWGFAAADGGNGSSGRQQQQRQQETAATVEDPMVAEERREDERRRRRRERREARERAELVLDEVAPKETGREARIAKRRNLNEMRHGERSLDAEIPDNDIHGEAGADLAALKRERDAQERRRQQRRQQSRDVQARDQRLSERADKERATIEALRAMAQQSREQGLGMMPRRD</sequence>
<keyword evidence="3" id="KW-1185">Reference proteome</keyword>
<accession>A0A9W8H528</accession>
<protein>
    <submittedName>
        <fullName evidence="2">Uncharacterized protein</fullName>
    </submittedName>
</protein>
<organism evidence="2 3">
    <name type="scientific">Coemansia javaensis</name>
    <dbReference type="NCBI Taxonomy" id="2761396"/>
    <lineage>
        <taxon>Eukaryota</taxon>
        <taxon>Fungi</taxon>
        <taxon>Fungi incertae sedis</taxon>
        <taxon>Zoopagomycota</taxon>
        <taxon>Kickxellomycotina</taxon>
        <taxon>Kickxellomycetes</taxon>
        <taxon>Kickxellales</taxon>
        <taxon>Kickxellaceae</taxon>
        <taxon>Coemansia</taxon>
    </lineage>
</organism>
<dbReference type="AlphaFoldDB" id="A0A9W8H528"/>
<proteinExistence type="predicted"/>
<evidence type="ECO:0000313" key="3">
    <source>
        <dbReference type="Proteomes" id="UP001140217"/>
    </source>
</evidence>
<evidence type="ECO:0000313" key="2">
    <source>
        <dbReference type="EMBL" id="KAJ2776880.1"/>
    </source>
</evidence>
<gene>
    <name evidence="2" type="ORF">H4R18_005447</name>
</gene>
<feature type="compositionally biased region" description="Basic residues" evidence="1">
    <location>
        <begin position="1"/>
        <end position="13"/>
    </location>
</feature>
<dbReference type="PANTHER" id="PTHR34117">
    <property type="entry name" value="STYLE CELL-CYCLE INHIBITOR 1"/>
    <property type="match status" value="1"/>
</dbReference>
<dbReference type="OrthoDB" id="2139939at2759"/>
<name>A0A9W8H528_9FUNG</name>
<feature type="region of interest" description="Disordered" evidence="1">
    <location>
        <begin position="1"/>
        <end position="28"/>
    </location>
</feature>
<dbReference type="EMBL" id="JANBUL010000328">
    <property type="protein sequence ID" value="KAJ2776880.1"/>
    <property type="molecule type" value="Genomic_DNA"/>
</dbReference>
<reference evidence="2" key="1">
    <citation type="submission" date="2022-07" db="EMBL/GenBank/DDBJ databases">
        <title>Phylogenomic reconstructions and comparative analyses of Kickxellomycotina fungi.</title>
        <authorList>
            <person name="Reynolds N.K."/>
            <person name="Stajich J.E."/>
            <person name="Barry K."/>
            <person name="Grigoriev I.V."/>
            <person name="Crous P."/>
            <person name="Smith M.E."/>
        </authorList>
    </citation>
    <scope>NUCLEOTIDE SEQUENCE</scope>
    <source>
        <strain evidence="2">NBRC 105414</strain>
    </source>
</reference>
<feature type="region of interest" description="Disordered" evidence="1">
    <location>
        <begin position="99"/>
        <end position="147"/>
    </location>
</feature>
<feature type="compositionally biased region" description="Basic and acidic residues" evidence="1">
    <location>
        <begin position="223"/>
        <end position="244"/>
    </location>
</feature>
<dbReference type="InterPro" id="IPR044688">
    <property type="entry name" value="SCI-1-like"/>
</dbReference>
<evidence type="ECO:0000256" key="1">
    <source>
        <dbReference type="SAM" id="MobiDB-lite"/>
    </source>
</evidence>
<comment type="caution">
    <text evidence="2">The sequence shown here is derived from an EMBL/GenBank/DDBJ whole genome shotgun (WGS) entry which is preliminary data.</text>
</comment>
<feature type="region of interest" description="Disordered" evidence="1">
    <location>
        <begin position="209"/>
        <end position="267"/>
    </location>
</feature>
<feature type="compositionally biased region" description="Low complexity" evidence="1">
    <location>
        <begin position="109"/>
        <end position="118"/>
    </location>
</feature>
<dbReference type="Proteomes" id="UP001140217">
    <property type="component" value="Unassembled WGS sequence"/>
</dbReference>